<sequence length="218" mass="23938">MKRAGLLLPLLILLAAARFAALSIEPYGDQVFDLATGVTTLPQGGVIRDNANDLSIDAEYVEYKEDVYVLARKAKSEAGKVRFAAEQLRYELPEDRVQLEGGVVLDTPQVKALEARSAWIFLGDGVAVLEGGVRAMSPELEAQAMVSDYRTGEALLLAPYRYRDAALGVTLSGKNPEKPLYLKFDAETGEVRASSKLDPEVRRRLWAFLARTEPKEAP</sequence>
<dbReference type="AlphaFoldDB" id="A0A511RKW6"/>
<protein>
    <recommendedName>
        <fullName evidence="4">Organic solvent tolerance-like N-terminal domain-containing protein</fullName>
    </recommendedName>
</protein>
<dbReference type="RefSeq" id="WP_147146311.1">
    <property type="nucleotide sequence ID" value="NZ_BJXN01000005.1"/>
</dbReference>
<dbReference type="OrthoDB" id="31834at2"/>
<accession>A0A511RKW6</accession>
<evidence type="ECO:0008006" key="4">
    <source>
        <dbReference type="Google" id="ProtNLM"/>
    </source>
</evidence>
<evidence type="ECO:0000256" key="1">
    <source>
        <dbReference type="SAM" id="SignalP"/>
    </source>
</evidence>
<reference evidence="2 3" key="1">
    <citation type="submission" date="2019-07" db="EMBL/GenBank/DDBJ databases">
        <title>Whole genome shotgun sequence of Oceanithermus desulfurans NBRC 100063.</title>
        <authorList>
            <person name="Hosoyama A."/>
            <person name="Uohara A."/>
            <person name="Ohji S."/>
            <person name="Ichikawa N."/>
        </authorList>
    </citation>
    <scope>NUCLEOTIDE SEQUENCE [LARGE SCALE GENOMIC DNA]</scope>
    <source>
        <strain evidence="2 3">NBRC 100063</strain>
    </source>
</reference>
<name>A0A511RKW6_9DEIN</name>
<evidence type="ECO:0000313" key="3">
    <source>
        <dbReference type="Proteomes" id="UP000321827"/>
    </source>
</evidence>
<gene>
    <name evidence="2" type="ORF">ODE01S_09000</name>
</gene>
<dbReference type="EMBL" id="BJXN01000005">
    <property type="protein sequence ID" value="GEM89466.1"/>
    <property type="molecule type" value="Genomic_DNA"/>
</dbReference>
<feature type="signal peptide" evidence="1">
    <location>
        <begin position="1"/>
        <end position="20"/>
    </location>
</feature>
<organism evidence="2 3">
    <name type="scientific">Oceanithermus desulfurans NBRC 100063</name>
    <dbReference type="NCBI Taxonomy" id="1227550"/>
    <lineage>
        <taxon>Bacteria</taxon>
        <taxon>Thermotogati</taxon>
        <taxon>Deinococcota</taxon>
        <taxon>Deinococci</taxon>
        <taxon>Thermales</taxon>
        <taxon>Thermaceae</taxon>
        <taxon>Oceanithermus</taxon>
    </lineage>
</organism>
<proteinExistence type="predicted"/>
<comment type="caution">
    <text evidence="2">The sequence shown here is derived from an EMBL/GenBank/DDBJ whole genome shotgun (WGS) entry which is preliminary data.</text>
</comment>
<feature type="chain" id="PRO_5021913746" description="Organic solvent tolerance-like N-terminal domain-containing protein" evidence="1">
    <location>
        <begin position="21"/>
        <end position="218"/>
    </location>
</feature>
<evidence type="ECO:0000313" key="2">
    <source>
        <dbReference type="EMBL" id="GEM89466.1"/>
    </source>
</evidence>
<keyword evidence="1" id="KW-0732">Signal</keyword>
<dbReference type="Proteomes" id="UP000321827">
    <property type="component" value="Unassembled WGS sequence"/>
</dbReference>